<accession>A0A1I8GWA9</accession>
<feature type="compositionally biased region" description="Basic residues" evidence="1">
    <location>
        <begin position="441"/>
        <end position="452"/>
    </location>
</feature>
<feature type="compositionally biased region" description="Low complexity" evidence="1">
    <location>
        <begin position="274"/>
        <end position="286"/>
    </location>
</feature>
<dbReference type="WBParaSite" id="maker-uti_cns_0003265-snap-gene-0.5-mRNA-1">
    <property type="protein sequence ID" value="maker-uti_cns_0003265-snap-gene-0.5-mRNA-1"/>
    <property type="gene ID" value="maker-uti_cns_0003265-snap-gene-0.5"/>
</dbReference>
<feature type="compositionally biased region" description="Polar residues" evidence="1">
    <location>
        <begin position="287"/>
        <end position="390"/>
    </location>
</feature>
<proteinExistence type="predicted"/>
<dbReference type="AlphaFoldDB" id="A0A1I8GWA9"/>
<reference evidence="3" key="1">
    <citation type="submission" date="2016-11" db="UniProtKB">
        <authorList>
            <consortium name="WormBaseParasite"/>
        </authorList>
    </citation>
    <scope>IDENTIFICATION</scope>
</reference>
<dbReference type="Proteomes" id="UP000095280">
    <property type="component" value="Unplaced"/>
</dbReference>
<feature type="compositionally biased region" description="Basic and acidic residues" evidence="1">
    <location>
        <begin position="478"/>
        <end position="491"/>
    </location>
</feature>
<name>A0A1I8GWA9_9PLAT</name>
<sequence length="491" mass="53333">MGAEVEAEAEAEIEAEFVADDRSTIPKSPPTISSFNFGSGFLRKLEEQIQAGVSFELESPRGIKFLSLYALRELTMRKNELKALENSLTKQITAMRTEVQSVLRFLEPVGADIPTDNSEPSFWPINSWEKYVQFASSPNEHISTLKSLLRSCKRDKWSDALMAMLNESLSKEMQAVINLIGSDMRSRAVAAGVATNLTDAQLGFQSTLLSHFQTPYKDSLWWQRLKPRFWQRRTKTVSGGSDSKSRFWQRRTKTVSGGSDSKPRFWQRRTKTVSGGSDSSPASGSAVQRQSLVAATPSPASGSAVQRQSLVAATPSPASGSAVQRQSLVAATPSPASGSAVQRRSLVAATQSPASGSAVQRRSLVAATQSPASGSAVQRRSLVAATQSPASGSAVQRHSHSSSFSLTPSRLSAGEVPPAATAKPSSQSRKRASIQLDSQPRKRNNHRPRSAKSKTNYRTDCSLESDDETESSGSNWSEDQRELDDGQFKIF</sequence>
<feature type="region of interest" description="Disordered" evidence="1">
    <location>
        <begin position="233"/>
        <end position="491"/>
    </location>
</feature>
<protein>
    <submittedName>
        <fullName evidence="3">Protein kinase domain-containing protein</fullName>
    </submittedName>
</protein>
<organism evidence="2 3">
    <name type="scientific">Macrostomum lignano</name>
    <dbReference type="NCBI Taxonomy" id="282301"/>
    <lineage>
        <taxon>Eukaryota</taxon>
        <taxon>Metazoa</taxon>
        <taxon>Spiralia</taxon>
        <taxon>Lophotrochozoa</taxon>
        <taxon>Platyhelminthes</taxon>
        <taxon>Rhabditophora</taxon>
        <taxon>Macrostomorpha</taxon>
        <taxon>Macrostomida</taxon>
        <taxon>Macrostomidae</taxon>
        <taxon>Macrostomum</taxon>
    </lineage>
</organism>
<evidence type="ECO:0000313" key="3">
    <source>
        <dbReference type="WBParaSite" id="maker-uti_cns_0003265-snap-gene-0.5-mRNA-1"/>
    </source>
</evidence>
<evidence type="ECO:0000313" key="2">
    <source>
        <dbReference type="Proteomes" id="UP000095280"/>
    </source>
</evidence>
<feature type="compositionally biased region" description="Low complexity" evidence="1">
    <location>
        <begin position="391"/>
        <end position="412"/>
    </location>
</feature>
<evidence type="ECO:0000256" key="1">
    <source>
        <dbReference type="SAM" id="MobiDB-lite"/>
    </source>
</evidence>
<keyword evidence="2" id="KW-1185">Reference proteome</keyword>